<dbReference type="Proteomes" id="UP000220797">
    <property type="component" value="Unassembled WGS sequence"/>
</dbReference>
<evidence type="ECO:0000313" key="1">
    <source>
        <dbReference type="EMBL" id="CRG96614.1"/>
    </source>
</evidence>
<protein>
    <submittedName>
        <fullName evidence="1">Uncharacterized protein</fullName>
    </submittedName>
</protein>
<dbReference type="VEuPathDB" id="PlasmoDB:PGAL8A_00419400"/>
<keyword evidence="2" id="KW-1185">Reference proteome</keyword>
<dbReference type="AlphaFoldDB" id="A0A1J1GVX3"/>
<dbReference type="EMBL" id="CVMV01000070">
    <property type="protein sequence ID" value="CRG96614.1"/>
    <property type="molecule type" value="Genomic_DNA"/>
</dbReference>
<sequence length="621" mass="75962">MHFSKYVFPSKREQKKYFYSKFSYFIKKNFYILKKKVLIWNTKNKLLFKKKNNENNLIEKKSFLNNSLNNNLICLKSNYKSSLDLKNLYLNEQIIIYNIVLKNNSIENIDVEILFKTNNFTYKGIENFSYLEIFYRRLKSKKIKNKLINIYRSKINNIYSNLLFYHFSQRVNNFLLHNNVYKQFSYVLQFFFHKILNINFLLYKKKITKSKYVKKKFYKVSKIEKFIQNYIFKLLNNVFINNFLFFFKYSSNNLTRYNDNVLIKNNNIINNTKCVEENGNINKKEGKLFCINELNKNKIELDRGKNNKNNIPYFRRVMYKCVKKKNYFNFKLDINNRHYCKYKKRTNVHIFQDFNVLNLDSIFLKVKNGNNSDLLKTTFEEFLKTLSRKNKNRKIYLESLIKCYTHIFTFNDIFIVDKENVNKFFFFFYYHSLNNGYTFFFYNRKVDLAISKKNNIKRKRKVKIKSLKYNIIPDFLKRKTKKKKKNQYFLNLNNEELKHNSSDNYIILFLYDLIFNFNFQFSNYINYKYNVTNIDRKYTVLNKKIKNKIKKGRIILFTNDKKIQSMCFKMNIFYQNCFVEEKNKNSVKICIFSEILNKNKKKNNNKADSYKLYAFSKTFHI</sequence>
<dbReference type="RefSeq" id="XP_028529418.1">
    <property type="nucleotide sequence ID" value="XM_028672913.1"/>
</dbReference>
<dbReference type="OrthoDB" id="378549at2759"/>
<reference evidence="1" key="1">
    <citation type="submission" date="2015-04" db="EMBL/GenBank/DDBJ databases">
        <authorList>
            <consortium name="Pathogen Informatics"/>
        </authorList>
    </citation>
    <scope>NUCLEOTIDE SEQUENCE [LARGE SCALE GENOMIC DNA]</scope>
    <source>
        <strain evidence="1">8A</strain>
    </source>
</reference>
<accession>A0A1J1GVX3</accession>
<organism evidence="1 2">
    <name type="scientific">Plasmodium gallinaceum</name>
    <dbReference type="NCBI Taxonomy" id="5849"/>
    <lineage>
        <taxon>Eukaryota</taxon>
        <taxon>Sar</taxon>
        <taxon>Alveolata</taxon>
        <taxon>Apicomplexa</taxon>
        <taxon>Aconoidasida</taxon>
        <taxon>Haemosporida</taxon>
        <taxon>Plasmodiidae</taxon>
        <taxon>Plasmodium</taxon>
        <taxon>Plasmodium (Haemamoeba)</taxon>
    </lineage>
</organism>
<gene>
    <name evidence="1" type="ORF">PGAL8A_00419400</name>
</gene>
<dbReference type="OMA" id="FFFYYHS"/>
<name>A0A1J1GVX3_PLAGA</name>
<dbReference type="GeneID" id="39732726"/>
<proteinExistence type="predicted"/>
<comment type="caution">
    <text evidence="1">The sequence shown here is derived from an EMBL/GenBank/DDBJ whole genome shotgun (WGS) entry which is preliminary data.</text>
</comment>
<evidence type="ECO:0000313" key="2">
    <source>
        <dbReference type="Proteomes" id="UP000220797"/>
    </source>
</evidence>